<accession>A0A846WJD9</accession>
<dbReference type="EMBL" id="JAAXPC010000001">
    <property type="protein sequence ID" value="NKY00491.1"/>
    <property type="molecule type" value="Genomic_DNA"/>
</dbReference>
<proteinExistence type="predicted"/>
<feature type="region of interest" description="Disordered" evidence="1">
    <location>
        <begin position="1"/>
        <end position="38"/>
    </location>
</feature>
<evidence type="ECO:0000256" key="1">
    <source>
        <dbReference type="SAM" id="MobiDB-lite"/>
    </source>
</evidence>
<dbReference type="Proteomes" id="UP000563898">
    <property type="component" value="Unassembled WGS sequence"/>
</dbReference>
<dbReference type="InterPro" id="IPR024520">
    <property type="entry name" value="DUF3558"/>
</dbReference>
<comment type="caution">
    <text evidence="2">The sequence shown here is derived from an EMBL/GenBank/DDBJ whole genome shotgun (WGS) entry which is preliminary data.</text>
</comment>
<feature type="compositionally biased region" description="Polar residues" evidence="1">
    <location>
        <begin position="1"/>
        <end position="10"/>
    </location>
</feature>
<organism evidence="2 3">
    <name type="scientific">Gordonia polyisoprenivorans</name>
    <dbReference type="NCBI Taxonomy" id="84595"/>
    <lineage>
        <taxon>Bacteria</taxon>
        <taxon>Bacillati</taxon>
        <taxon>Actinomycetota</taxon>
        <taxon>Actinomycetes</taxon>
        <taxon>Mycobacteriales</taxon>
        <taxon>Gordoniaceae</taxon>
        <taxon>Gordonia</taxon>
    </lineage>
</organism>
<evidence type="ECO:0000313" key="2">
    <source>
        <dbReference type="EMBL" id="NKY00491.1"/>
    </source>
</evidence>
<dbReference type="Pfam" id="PF12079">
    <property type="entry name" value="DUF3558"/>
    <property type="match status" value="1"/>
</dbReference>
<gene>
    <name evidence="2" type="ORF">HGA05_02715</name>
</gene>
<name>A0A846WJD9_9ACTN</name>
<dbReference type="AlphaFoldDB" id="A0A846WJD9"/>
<sequence>MTLSSCSNSEHINRPVDSIARSTTAPAPTTRQTDANGVSLPFKTKFTHRWNSNNDGTLYEPCTAVNAEVLSKFNLSAQTARDVALADQQTARGCDWETEGDPFSSITQSVGNAPSLTEYKARQSGHMKWLPDVELANRSVAVGIITSGECTTYVASGTAVVATSATFHIDLPPEDQVCAKAIAFTAATINKMPP</sequence>
<dbReference type="RefSeq" id="WP_168436246.1">
    <property type="nucleotide sequence ID" value="NZ_CP073075.1"/>
</dbReference>
<reference evidence="2 3" key="1">
    <citation type="submission" date="2020-04" db="EMBL/GenBank/DDBJ databases">
        <title>MicrobeNet Type strains.</title>
        <authorList>
            <person name="Nicholson A.C."/>
        </authorList>
    </citation>
    <scope>NUCLEOTIDE SEQUENCE [LARGE SCALE GENOMIC DNA]</scope>
    <source>
        <strain evidence="2 3">ATCC BAA-14</strain>
    </source>
</reference>
<evidence type="ECO:0000313" key="3">
    <source>
        <dbReference type="Proteomes" id="UP000563898"/>
    </source>
</evidence>
<protein>
    <submittedName>
        <fullName evidence="2">DUF3558 family protein</fullName>
    </submittedName>
</protein>